<dbReference type="Gene3D" id="3.40.190.290">
    <property type="match status" value="1"/>
</dbReference>
<evidence type="ECO:0000313" key="6">
    <source>
        <dbReference type="EMBL" id="SDZ57775.1"/>
    </source>
</evidence>
<dbReference type="FunFam" id="1.10.10.10:FF:000001">
    <property type="entry name" value="LysR family transcriptional regulator"/>
    <property type="match status" value="1"/>
</dbReference>
<organism evidence="6 7">
    <name type="scientific">Delftia lacustris</name>
    <dbReference type="NCBI Taxonomy" id="558537"/>
    <lineage>
        <taxon>Bacteria</taxon>
        <taxon>Pseudomonadati</taxon>
        <taxon>Pseudomonadota</taxon>
        <taxon>Betaproteobacteria</taxon>
        <taxon>Burkholderiales</taxon>
        <taxon>Comamonadaceae</taxon>
        <taxon>Delftia</taxon>
    </lineage>
</organism>
<evidence type="ECO:0000256" key="2">
    <source>
        <dbReference type="ARBA" id="ARBA00023015"/>
    </source>
</evidence>
<evidence type="ECO:0000313" key="7">
    <source>
        <dbReference type="Proteomes" id="UP000183417"/>
    </source>
</evidence>
<dbReference type="SUPFAM" id="SSF53850">
    <property type="entry name" value="Periplasmic binding protein-like II"/>
    <property type="match status" value="1"/>
</dbReference>
<dbReference type="PANTHER" id="PTHR30537">
    <property type="entry name" value="HTH-TYPE TRANSCRIPTIONAL REGULATOR"/>
    <property type="match status" value="1"/>
</dbReference>
<evidence type="ECO:0000256" key="4">
    <source>
        <dbReference type="ARBA" id="ARBA00023163"/>
    </source>
</evidence>
<gene>
    <name evidence="6" type="ORF">SAMN05421547_1381</name>
</gene>
<dbReference type="PROSITE" id="PS50931">
    <property type="entry name" value="HTH_LYSR"/>
    <property type="match status" value="1"/>
</dbReference>
<keyword evidence="4" id="KW-0804">Transcription</keyword>
<dbReference type="PRINTS" id="PR00039">
    <property type="entry name" value="HTHLYSR"/>
</dbReference>
<dbReference type="EMBL" id="FNPE01000038">
    <property type="protein sequence ID" value="SDZ57775.1"/>
    <property type="molecule type" value="Genomic_DNA"/>
</dbReference>
<accession>A0A1H3U7J3</accession>
<feature type="domain" description="HTH lysR-type" evidence="5">
    <location>
        <begin position="1"/>
        <end position="57"/>
    </location>
</feature>
<dbReference type="AlphaFoldDB" id="A0A1H3U7J3"/>
<reference evidence="6 7" key="1">
    <citation type="submission" date="2016-10" db="EMBL/GenBank/DDBJ databases">
        <authorList>
            <person name="de Groot N.N."/>
        </authorList>
    </citation>
    <scope>NUCLEOTIDE SEQUENCE [LARGE SCALE GENOMIC DNA]</scope>
    <source>
        <strain evidence="6 7">LMG 24775</strain>
    </source>
</reference>
<dbReference type="PANTHER" id="PTHR30537:SF5">
    <property type="entry name" value="HTH-TYPE TRANSCRIPTIONAL ACTIVATOR TTDR-RELATED"/>
    <property type="match status" value="1"/>
</dbReference>
<dbReference type="InterPro" id="IPR036390">
    <property type="entry name" value="WH_DNA-bd_sf"/>
</dbReference>
<dbReference type="GO" id="GO:0003700">
    <property type="term" value="F:DNA-binding transcription factor activity"/>
    <property type="evidence" value="ECO:0007669"/>
    <property type="project" value="InterPro"/>
</dbReference>
<sequence length="298" mass="32784">MLDGMRVVAAIVDARSFARAGEVLDMTQSGVSRAVARLEQALGIRLLDRSTRSVRLTDEGRRFYEQALPLLTGLEELARDTAQGAATVRGRLRVNVNPFFAHQVLGPRLGDFLEAHPELQVELVVRDLLGDMVTEGFDVAIRFGEPTESGLVSRKLLETRIITAASPTYLARFGYPAAPKDLSGGRHRCIQYRDPRSGRTFPWEFHGPRRKLVLDLSGQLTVNDAATLQSVCCAGYGIAQLMALGTEPLFADGRLVDLFPAWSKERFPLHALYPTRAHLPPKTRAFIDFVVACAGSSP</sequence>
<proteinExistence type="inferred from homology"/>
<keyword evidence="3 6" id="KW-0238">DNA-binding</keyword>
<dbReference type="CDD" id="cd08422">
    <property type="entry name" value="PBP2_CrgA_like"/>
    <property type="match status" value="1"/>
</dbReference>
<comment type="similarity">
    <text evidence="1">Belongs to the LysR transcriptional regulatory family.</text>
</comment>
<dbReference type="InterPro" id="IPR058163">
    <property type="entry name" value="LysR-type_TF_proteobact-type"/>
</dbReference>
<dbReference type="Pfam" id="PF03466">
    <property type="entry name" value="LysR_substrate"/>
    <property type="match status" value="1"/>
</dbReference>
<name>A0A1H3U7J3_9BURK</name>
<dbReference type="InterPro" id="IPR036388">
    <property type="entry name" value="WH-like_DNA-bd_sf"/>
</dbReference>
<evidence type="ECO:0000256" key="3">
    <source>
        <dbReference type="ARBA" id="ARBA00023125"/>
    </source>
</evidence>
<dbReference type="Pfam" id="PF00126">
    <property type="entry name" value="HTH_1"/>
    <property type="match status" value="1"/>
</dbReference>
<evidence type="ECO:0000259" key="5">
    <source>
        <dbReference type="PROSITE" id="PS50931"/>
    </source>
</evidence>
<dbReference type="InterPro" id="IPR000847">
    <property type="entry name" value="LysR_HTH_N"/>
</dbReference>
<dbReference type="GO" id="GO:0003677">
    <property type="term" value="F:DNA binding"/>
    <property type="evidence" value="ECO:0007669"/>
    <property type="project" value="UniProtKB-KW"/>
</dbReference>
<dbReference type="Proteomes" id="UP000183417">
    <property type="component" value="Unassembled WGS sequence"/>
</dbReference>
<dbReference type="Gene3D" id="1.10.10.10">
    <property type="entry name" value="Winged helix-like DNA-binding domain superfamily/Winged helix DNA-binding domain"/>
    <property type="match status" value="1"/>
</dbReference>
<dbReference type="SUPFAM" id="SSF46785">
    <property type="entry name" value="Winged helix' DNA-binding domain"/>
    <property type="match status" value="1"/>
</dbReference>
<protein>
    <submittedName>
        <fullName evidence="6">DNA-binding transcriptional regulator, LysR family</fullName>
    </submittedName>
</protein>
<evidence type="ECO:0000256" key="1">
    <source>
        <dbReference type="ARBA" id="ARBA00009437"/>
    </source>
</evidence>
<dbReference type="InterPro" id="IPR005119">
    <property type="entry name" value="LysR_subst-bd"/>
</dbReference>
<keyword evidence="2" id="KW-0805">Transcription regulation</keyword>